<protein>
    <submittedName>
        <fullName evidence="9">FAD-dependent oxidoreductase</fullName>
    </submittedName>
</protein>
<evidence type="ECO:0000256" key="7">
    <source>
        <dbReference type="SAM" id="MobiDB-lite"/>
    </source>
</evidence>
<keyword evidence="1" id="KW-0001">2Fe-2S</keyword>
<evidence type="ECO:0000313" key="9">
    <source>
        <dbReference type="EMBL" id="RSZ56484.1"/>
    </source>
</evidence>
<proteinExistence type="predicted"/>
<dbReference type="GO" id="GO:0016020">
    <property type="term" value="C:membrane"/>
    <property type="evidence" value="ECO:0007669"/>
    <property type="project" value="InterPro"/>
</dbReference>
<keyword evidence="6" id="KW-1015">Disulfide bond</keyword>
<evidence type="ECO:0000313" key="10">
    <source>
        <dbReference type="Proteomes" id="UP000278085"/>
    </source>
</evidence>
<organism evidence="9 10">
    <name type="scientific">Massilia atriviolacea</name>
    <dbReference type="NCBI Taxonomy" id="2495579"/>
    <lineage>
        <taxon>Bacteria</taxon>
        <taxon>Pseudomonadati</taxon>
        <taxon>Pseudomonadota</taxon>
        <taxon>Betaproteobacteria</taxon>
        <taxon>Burkholderiales</taxon>
        <taxon>Oxalobacteraceae</taxon>
        <taxon>Telluria group</taxon>
        <taxon>Massilia</taxon>
    </lineage>
</organism>
<evidence type="ECO:0000256" key="5">
    <source>
        <dbReference type="ARBA" id="ARBA00023014"/>
    </source>
</evidence>
<dbReference type="Pfam" id="PF00355">
    <property type="entry name" value="Rieske"/>
    <property type="match status" value="1"/>
</dbReference>
<dbReference type="PANTHER" id="PTHR13847">
    <property type="entry name" value="SARCOSINE DEHYDROGENASE-RELATED"/>
    <property type="match status" value="1"/>
</dbReference>
<dbReference type="Proteomes" id="UP000278085">
    <property type="component" value="Unassembled WGS sequence"/>
</dbReference>
<dbReference type="InterPro" id="IPR006076">
    <property type="entry name" value="FAD-dep_OxRdtase"/>
</dbReference>
<dbReference type="PRINTS" id="PR00162">
    <property type="entry name" value="RIESKE"/>
</dbReference>
<evidence type="ECO:0000256" key="3">
    <source>
        <dbReference type="ARBA" id="ARBA00023002"/>
    </source>
</evidence>
<evidence type="ECO:0000256" key="1">
    <source>
        <dbReference type="ARBA" id="ARBA00022714"/>
    </source>
</evidence>
<feature type="domain" description="Rieske" evidence="8">
    <location>
        <begin position="450"/>
        <end position="536"/>
    </location>
</feature>
<dbReference type="InterPro" id="IPR036188">
    <property type="entry name" value="FAD/NAD-bd_sf"/>
</dbReference>
<dbReference type="Gene3D" id="2.102.10.10">
    <property type="entry name" value="Rieske [2Fe-2S] iron-sulphur domain"/>
    <property type="match status" value="1"/>
</dbReference>
<dbReference type="Gene3D" id="3.50.50.60">
    <property type="entry name" value="FAD/NAD(P)-binding domain"/>
    <property type="match status" value="1"/>
</dbReference>
<dbReference type="SUPFAM" id="SSF50022">
    <property type="entry name" value="ISP domain"/>
    <property type="match status" value="1"/>
</dbReference>
<evidence type="ECO:0000256" key="6">
    <source>
        <dbReference type="ARBA" id="ARBA00023157"/>
    </source>
</evidence>
<feature type="region of interest" description="Disordered" evidence="7">
    <location>
        <begin position="535"/>
        <end position="554"/>
    </location>
</feature>
<sequence>MTAAYPATNPAISAATDAATDAATNATTSTTPHGATSAWLATASLPRYCPLTGKDSADVCVIGAGIAGLTTAYMLLREGKSVVVLDASGVGAGETGRTSAHFFPPDERFFEIERSFGSDKAALVADTYRKATDCVEAIIRTERIACEFERVDGYLFTPDGAWNDILEREYAITTRLGLNVRRFERVPGLHFDTGPCLRFARQGQFHPLKYLDGLARAIERLGGRIYDNTRALDLRAEQARQLVTTAHGQVDAAAVVVATNTPFNERTALHARQAGYRSYVVALRVPKDALPRVLLWDTGEPYYYVRLASAGSGADHELLIVGGQDHKSGQDAHARQRYDEIEAWTRQRFPIAGAVAYRWSGEVMEPSDGLAFLGRNRLDRENVYVITGDSGNGMTHCTAGAILVTDLIVGRTNVWTELYSPSRKALHGLGDFITEQANTLAQYTDWLRGADVESAGQIARGEGALLRDGGRLLAVYRGDDGGLQAVSAACTHLGCAVHWNAGDKSWDCPCHGSRFAPDGEVLHGPARRALAAATLEGDVGGGAHPAAQEERRTD</sequence>
<dbReference type="GO" id="GO:0005737">
    <property type="term" value="C:cytoplasm"/>
    <property type="evidence" value="ECO:0007669"/>
    <property type="project" value="TreeGrafter"/>
</dbReference>
<evidence type="ECO:0000256" key="2">
    <source>
        <dbReference type="ARBA" id="ARBA00022723"/>
    </source>
</evidence>
<keyword evidence="2" id="KW-0479">Metal-binding</keyword>
<name>A0A430HFY6_9BURK</name>
<keyword evidence="4" id="KW-0408">Iron</keyword>
<reference evidence="9 10" key="1">
    <citation type="submission" date="2018-12" db="EMBL/GenBank/DDBJ databases">
        <authorList>
            <person name="Yang E."/>
        </authorList>
    </citation>
    <scope>NUCLEOTIDE SEQUENCE [LARGE SCALE GENOMIC DNA]</scope>
    <source>
        <strain evidence="9 10">SOD</strain>
    </source>
</reference>
<dbReference type="PROSITE" id="PS51296">
    <property type="entry name" value="RIESKE"/>
    <property type="match status" value="1"/>
</dbReference>
<dbReference type="InterPro" id="IPR017941">
    <property type="entry name" value="Rieske_2Fe-2S"/>
</dbReference>
<gene>
    <name evidence="9" type="ORF">EJB06_24290</name>
</gene>
<keyword evidence="5" id="KW-0411">Iron-sulfur</keyword>
<dbReference type="AlphaFoldDB" id="A0A430HFY6"/>
<keyword evidence="3" id="KW-0560">Oxidoreductase</keyword>
<dbReference type="Pfam" id="PF01266">
    <property type="entry name" value="DAO"/>
    <property type="match status" value="1"/>
</dbReference>
<dbReference type="PANTHER" id="PTHR13847:SF281">
    <property type="entry name" value="FAD DEPENDENT OXIDOREDUCTASE DOMAIN-CONTAINING PROTEIN"/>
    <property type="match status" value="1"/>
</dbReference>
<dbReference type="GO" id="GO:0016491">
    <property type="term" value="F:oxidoreductase activity"/>
    <property type="evidence" value="ECO:0007669"/>
    <property type="project" value="UniProtKB-KW"/>
</dbReference>
<dbReference type="Gene3D" id="3.30.9.10">
    <property type="entry name" value="D-Amino Acid Oxidase, subunit A, domain 2"/>
    <property type="match status" value="1"/>
</dbReference>
<accession>A0A430HFY6</accession>
<dbReference type="GO" id="GO:0046872">
    <property type="term" value="F:metal ion binding"/>
    <property type="evidence" value="ECO:0007669"/>
    <property type="project" value="UniProtKB-KW"/>
</dbReference>
<evidence type="ECO:0000259" key="8">
    <source>
        <dbReference type="PROSITE" id="PS51296"/>
    </source>
</evidence>
<dbReference type="EMBL" id="RXLQ01000015">
    <property type="protein sequence ID" value="RSZ56484.1"/>
    <property type="molecule type" value="Genomic_DNA"/>
</dbReference>
<evidence type="ECO:0000256" key="4">
    <source>
        <dbReference type="ARBA" id="ARBA00023004"/>
    </source>
</evidence>
<comment type="caution">
    <text evidence="9">The sequence shown here is derived from an EMBL/GenBank/DDBJ whole genome shotgun (WGS) entry which is preliminary data.</text>
</comment>
<keyword evidence="10" id="KW-1185">Reference proteome</keyword>
<dbReference type="SUPFAM" id="SSF51905">
    <property type="entry name" value="FAD/NAD(P)-binding domain"/>
    <property type="match status" value="1"/>
</dbReference>
<dbReference type="InterPro" id="IPR005805">
    <property type="entry name" value="Rieske_Fe-S_prot_C"/>
</dbReference>
<dbReference type="GO" id="GO:0051537">
    <property type="term" value="F:2 iron, 2 sulfur cluster binding"/>
    <property type="evidence" value="ECO:0007669"/>
    <property type="project" value="UniProtKB-KW"/>
</dbReference>
<dbReference type="InterPro" id="IPR036922">
    <property type="entry name" value="Rieske_2Fe-2S_sf"/>
</dbReference>
<dbReference type="OrthoDB" id="9767869at2"/>